<gene>
    <name evidence="1" type="ORF">STA1M1_11810</name>
</gene>
<dbReference type="Proteomes" id="UP001144205">
    <property type="component" value="Unassembled WGS sequence"/>
</dbReference>
<proteinExistence type="predicted"/>
<organism evidence="1 2">
    <name type="scientific">Sinisalibacter aestuarii</name>
    <dbReference type="NCBI Taxonomy" id="2949426"/>
    <lineage>
        <taxon>Bacteria</taxon>
        <taxon>Pseudomonadati</taxon>
        <taxon>Pseudomonadota</taxon>
        <taxon>Alphaproteobacteria</taxon>
        <taxon>Rhodobacterales</taxon>
        <taxon>Roseobacteraceae</taxon>
        <taxon>Sinisalibacter</taxon>
    </lineage>
</organism>
<evidence type="ECO:0000313" key="1">
    <source>
        <dbReference type="EMBL" id="GKY87312.1"/>
    </source>
</evidence>
<protein>
    <submittedName>
        <fullName evidence="1">Uncharacterized protein</fullName>
    </submittedName>
</protein>
<keyword evidence="2" id="KW-1185">Reference proteome</keyword>
<sequence>MIAVPVASTPITIIAWVKITLIGLAPAPRGRVLLQIGGGGGGVKICGTVTPVPILRAWRPIFGQIAANPAARGRARFRPAMRAARLSS</sequence>
<dbReference type="EMBL" id="BROH01000002">
    <property type="protein sequence ID" value="GKY87312.1"/>
    <property type="molecule type" value="Genomic_DNA"/>
</dbReference>
<accession>A0ABQ5LQM8</accession>
<reference evidence="1" key="1">
    <citation type="journal article" date="2023" name="Int. J. Syst. Evol. Microbiol.">
        <title>Sinisalibacter aestuarii sp. nov., isolated from estuarine sediment of the Arakawa River.</title>
        <authorList>
            <person name="Arafat S.T."/>
            <person name="Hirano S."/>
            <person name="Sato A."/>
            <person name="Takeuchi K."/>
            <person name="Yasuda T."/>
            <person name="Terahara T."/>
            <person name="Hamada M."/>
            <person name="Kobayashi T."/>
        </authorList>
    </citation>
    <scope>NUCLEOTIDE SEQUENCE</scope>
    <source>
        <strain evidence="1">B-399</strain>
    </source>
</reference>
<evidence type="ECO:0000313" key="2">
    <source>
        <dbReference type="Proteomes" id="UP001144205"/>
    </source>
</evidence>
<name>A0ABQ5LQM8_9RHOB</name>
<comment type="caution">
    <text evidence="1">The sequence shown here is derived from an EMBL/GenBank/DDBJ whole genome shotgun (WGS) entry which is preliminary data.</text>
</comment>